<dbReference type="PROSITE" id="PS50808">
    <property type="entry name" value="ZF_BED"/>
    <property type="match status" value="1"/>
</dbReference>
<accession>A0A418AYV9</accession>
<keyword evidence="7" id="KW-0539">Nucleus</keyword>
<feature type="region of interest" description="Disordered" evidence="9">
    <location>
        <begin position="261"/>
        <end position="282"/>
    </location>
</feature>
<evidence type="ECO:0000256" key="2">
    <source>
        <dbReference type="ARBA" id="ARBA00022723"/>
    </source>
</evidence>
<feature type="domain" description="BED-type" evidence="10">
    <location>
        <begin position="25"/>
        <end position="88"/>
    </location>
</feature>
<evidence type="ECO:0000256" key="3">
    <source>
        <dbReference type="ARBA" id="ARBA00022771"/>
    </source>
</evidence>
<dbReference type="InterPro" id="IPR052035">
    <property type="entry name" value="ZnF_BED_domain_contain"/>
</dbReference>
<feature type="region of interest" description="Disordered" evidence="9">
    <location>
        <begin position="77"/>
        <end position="137"/>
    </location>
</feature>
<dbReference type="EMBL" id="QUSY01000274">
    <property type="protein sequence ID" value="RHY30790.1"/>
    <property type="molecule type" value="Genomic_DNA"/>
</dbReference>
<comment type="caution">
    <text evidence="11">The sequence shown here is derived from an EMBL/GenBank/DDBJ whole genome shotgun (WGS) entry which is preliminary data.</text>
</comment>
<dbReference type="GO" id="GO:0003677">
    <property type="term" value="F:DNA binding"/>
    <property type="evidence" value="ECO:0007669"/>
    <property type="project" value="InterPro"/>
</dbReference>
<evidence type="ECO:0000256" key="4">
    <source>
        <dbReference type="ARBA" id="ARBA00022833"/>
    </source>
</evidence>
<dbReference type="PANTHER" id="PTHR46481">
    <property type="entry name" value="ZINC FINGER BED DOMAIN-CONTAINING PROTEIN 4"/>
    <property type="match status" value="1"/>
</dbReference>
<reference evidence="11 12" key="1">
    <citation type="submission" date="2018-08" db="EMBL/GenBank/DDBJ databases">
        <title>Aphanomyces genome sequencing and annotation.</title>
        <authorList>
            <person name="Minardi D."/>
            <person name="Oidtmann B."/>
            <person name="Van Der Giezen M."/>
            <person name="Studholme D.J."/>
        </authorList>
    </citation>
    <scope>NUCLEOTIDE SEQUENCE [LARGE SCALE GENOMIC DNA]</scope>
    <source>
        <strain evidence="11 12">NJM0002</strain>
    </source>
</reference>
<keyword evidence="3 8" id="KW-0863">Zinc-finger</keyword>
<sequence>MGKLETTPFHSAKHGDLRVFKLKNISRPEIWEYASLVAPGLDVMECSSKEAPQFYCHLCDDVFAHDPTRLQNLHRHMKSKHSAEIQQVSASVQHLQHQRSVDSSGVSGKRKATSDLALDDGLAKSQRGVAPNTMPRGDAIHNVMQPTTYPPQNGNGGTTGPVHATTFHSRKHGPISLFKVKHINRPEIWMYVSLVAPAGVMPPTGWTSRDATHFYCHLCDDCFPHDYVRSQNLHRHVKNKHRADVEMYVKKLMRSTDKMKTPSTLVPSVSAKHGKSGVMEPGRSKECEGILIEWLASLNASNALDAVDNPRFHKLIEAIQMAPGMFVLPSRAAMESHLDKLFFDRRRTLMASSLALESSASFCLSSQVVVLGDKHPHIQWTFHHVTALFEWIHVPLAFQPLPPVSSASTALPQDFLSRSLANVLHEWCLPLAQVAVVVSDMDTRGLPVRALGCLERYFDALIATLLPPRTTSTSEGLMNVYRANALPTPQGTSDFFQSLVSRIAALARYFDPSTSARRTLDRFGEFQANSNVSAPVACPVQWKSTYYMLHTWQHLRPALAAYVHATNDRGFVVANLALSDVDWCVLDGLLLLLSPLLQVASMIPATSSSENAWTGNPPQTAVLLSVVKLLVHDLNNPDFFASQGWPHRYASELQLDHVIVTHLHASRQFVHAALAKYIDESSLLWTSALHPSVAATLAHCPNDEEKFEIKQRLLQECRPVQTPNKYMQQALGSHGVIDTDSGGIDARQPFVEMEEELTTYFLTVAGGIDDPLRWWRHNQHMFPRLAALARKWLAMWPTSGSGCAGTVDTSAPGAGSFDVHGRLAFLVATSSSASPNASDTVSL</sequence>
<evidence type="ECO:0000313" key="11">
    <source>
        <dbReference type="EMBL" id="RHY30790.1"/>
    </source>
</evidence>
<evidence type="ECO:0000256" key="6">
    <source>
        <dbReference type="ARBA" id="ARBA00023163"/>
    </source>
</evidence>
<proteinExistence type="predicted"/>
<feature type="compositionally biased region" description="Polar residues" evidence="9">
    <location>
        <begin position="84"/>
        <end position="95"/>
    </location>
</feature>
<keyword evidence="6" id="KW-0804">Transcription</keyword>
<keyword evidence="2" id="KW-0479">Metal-binding</keyword>
<keyword evidence="5" id="KW-0805">Transcription regulation</keyword>
<evidence type="ECO:0000256" key="5">
    <source>
        <dbReference type="ARBA" id="ARBA00023015"/>
    </source>
</evidence>
<evidence type="ECO:0000313" key="12">
    <source>
        <dbReference type="Proteomes" id="UP000285060"/>
    </source>
</evidence>
<dbReference type="AlphaFoldDB" id="A0A418AYV9"/>
<dbReference type="Proteomes" id="UP000285060">
    <property type="component" value="Unassembled WGS sequence"/>
</dbReference>
<evidence type="ECO:0000256" key="7">
    <source>
        <dbReference type="ARBA" id="ARBA00023242"/>
    </source>
</evidence>
<dbReference type="SUPFAM" id="SSF53098">
    <property type="entry name" value="Ribonuclease H-like"/>
    <property type="match status" value="1"/>
</dbReference>
<evidence type="ECO:0000256" key="1">
    <source>
        <dbReference type="ARBA" id="ARBA00004123"/>
    </source>
</evidence>
<gene>
    <name evidence="11" type="ORF">DYB32_004038</name>
</gene>
<dbReference type="InterPro" id="IPR012337">
    <property type="entry name" value="RNaseH-like_sf"/>
</dbReference>
<dbReference type="GO" id="GO:0005634">
    <property type="term" value="C:nucleus"/>
    <property type="evidence" value="ECO:0007669"/>
    <property type="project" value="UniProtKB-SubCell"/>
</dbReference>
<dbReference type="PANTHER" id="PTHR46481:SF10">
    <property type="entry name" value="ZINC FINGER BED DOMAIN-CONTAINING PROTEIN 39"/>
    <property type="match status" value="1"/>
</dbReference>
<protein>
    <recommendedName>
        <fullName evidence="10">BED-type domain-containing protein</fullName>
    </recommendedName>
</protein>
<evidence type="ECO:0000256" key="8">
    <source>
        <dbReference type="PROSITE-ProRule" id="PRU00027"/>
    </source>
</evidence>
<keyword evidence="4" id="KW-0862">Zinc</keyword>
<dbReference type="GO" id="GO:0008270">
    <property type="term" value="F:zinc ion binding"/>
    <property type="evidence" value="ECO:0007669"/>
    <property type="project" value="UniProtKB-KW"/>
</dbReference>
<name>A0A418AYV9_9STRA</name>
<keyword evidence="12" id="KW-1185">Reference proteome</keyword>
<evidence type="ECO:0000259" key="10">
    <source>
        <dbReference type="PROSITE" id="PS50808"/>
    </source>
</evidence>
<evidence type="ECO:0000256" key="9">
    <source>
        <dbReference type="SAM" id="MobiDB-lite"/>
    </source>
</evidence>
<organism evidence="11 12">
    <name type="scientific">Aphanomyces invadans</name>
    <dbReference type="NCBI Taxonomy" id="157072"/>
    <lineage>
        <taxon>Eukaryota</taxon>
        <taxon>Sar</taxon>
        <taxon>Stramenopiles</taxon>
        <taxon>Oomycota</taxon>
        <taxon>Saprolegniomycetes</taxon>
        <taxon>Saprolegniales</taxon>
        <taxon>Verrucalvaceae</taxon>
        <taxon>Aphanomyces</taxon>
    </lineage>
</organism>
<dbReference type="InterPro" id="IPR003656">
    <property type="entry name" value="Znf_BED"/>
</dbReference>
<comment type="subcellular location">
    <subcellularLocation>
        <location evidence="1">Nucleus</location>
    </subcellularLocation>
</comment>